<evidence type="ECO:0000256" key="1">
    <source>
        <dbReference type="SAM" id="Phobius"/>
    </source>
</evidence>
<reference evidence="2" key="1">
    <citation type="journal article" date="2023" name="Int. J. Syst. Evol. Microbiol.">
        <title>Mesoterricola silvestris gen. nov., sp. nov., Mesoterricola sediminis sp. nov., Geothrix oryzae sp. nov., Geothrix edaphica sp. nov., Geothrix rubra sp. nov., and Geothrix limicola sp. nov., six novel members of Acidobacteriota isolated from soils.</title>
        <authorList>
            <person name="Itoh H."/>
            <person name="Sugisawa Y."/>
            <person name="Mise K."/>
            <person name="Xu Z."/>
            <person name="Kuniyasu M."/>
            <person name="Ushijima N."/>
            <person name="Kawano K."/>
            <person name="Kobayashi E."/>
            <person name="Shiratori Y."/>
            <person name="Masuda Y."/>
            <person name="Senoo K."/>
        </authorList>
    </citation>
    <scope>NUCLEOTIDE SEQUENCE</scope>
    <source>
        <strain evidence="2">W786</strain>
    </source>
</reference>
<keyword evidence="3" id="KW-1185">Reference proteome</keyword>
<evidence type="ECO:0000313" key="3">
    <source>
        <dbReference type="Proteomes" id="UP001228113"/>
    </source>
</evidence>
<proteinExistence type="predicted"/>
<keyword evidence="1" id="KW-0812">Transmembrane</keyword>
<name>A0AA48KF35_9BACT</name>
<keyword evidence="1" id="KW-0472">Membrane</keyword>
<dbReference type="Proteomes" id="UP001228113">
    <property type="component" value="Chromosome"/>
</dbReference>
<keyword evidence="1" id="KW-1133">Transmembrane helix</keyword>
<dbReference type="KEGG" id="msea:METESE_28750"/>
<feature type="transmembrane region" description="Helical" evidence="1">
    <location>
        <begin position="38"/>
        <end position="55"/>
    </location>
</feature>
<dbReference type="RefSeq" id="WP_243329919.1">
    <property type="nucleotide sequence ID" value="NZ_AP027081.1"/>
</dbReference>
<dbReference type="EMBL" id="AP027081">
    <property type="protein sequence ID" value="BDU77917.1"/>
    <property type="molecule type" value="Genomic_DNA"/>
</dbReference>
<accession>A0AA48KF35</accession>
<evidence type="ECO:0000313" key="2">
    <source>
        <dbReference type="EMBL" id="BDU77917.1"/>
    </source>
</evidence>
<dbReference type="SUPFAM" id="SSF103501">
    <property type="entry name" value="Respiratory nitrate reductase 1 gamma chain"/>
    <property type="match status" value="1"/>
</dbReference>
<organism evidence="2 3">
    <name type="scientific">Mesoterricola sediminis</name>
    <dbReference type="NCBI Taxonomy" id="2927980"/>
    <lineage>
        <taxon>Bacteria</taxon>
        <taxon>Pseudomonadati</taxon>
        <taxon>Acidobacteriota</taxon>
        <taxon>Holophagae</taxon>
        <taxon>Holophagales</taxon>
        <taxon>Holophagaceae</taxon>
        <taxon>Mesoterricola</taxon>
    </lineage>
</organism>
<gene>
    <name evidence="2" type="ORF">METESE_28750</name>
</gene>
<dbReference type="AlphaFoldDB" id="A0AA48KF35"/>
<dbReference type="InterPro" id="IPR036197">
    <property type="entry name" value="NarG-like_sf"/>
</dbReference>
<protein>
    <submittedName>
        <fullName evidence="2">Uncharacterized protein</fullName>
    </submittedName>
</protein>
<sequence length="192" mass="20058">MLPLALAAAWCGLLLGAQVVAARRLGRRPLYAPASGRAGAGVFYAFTGALMPWAKESVRGHLVTYAAGILYHAGIAASFARLAVPARALSVVALAGALAGLGLLVKRASVADLRGLSRADDFLSNGLATAFAALAGLAWLPWAAAALPWACVALLVYLPLGKLRHAVFFFLSRRHLGAFFGRRGVWPTAPQE</sequence>
<feature type="transmembrane region" description="Helical" evidence="1">
    <location>
        <begin position="146"/>
        <end position="171"/>
    </location>
</feature>
<feature type="transmembrane region" description="Helical" evidence="1">
    <location>
        <begin position="88"/>
        <end position="110"/>
    </location>
</feature>
<feature type="transmembrane region" description="Helical" evidence="1">
    <location>
        <begin position="62"/>
        <end position="82"/>
    </location>
</feature>